<keyword evidence="7" id="KW-1185">Reference proteome</keyword>
<dbReference type="EMBL" id="JAANAS010000001">
    <property type="protein sequence ID" value="NGZ88686.1"/>
    <property type="molecule type" value="Genomic_DNA"/>
</dbReference>
<name>A0A967E5G9_9FLAO</name>
<keyword evidence="1 3" id="KW-0732">Signal</keyword>
<reference evidence="6" key="1">
    <citation type="submission" date="2020-03" db="EMBL/GenBank/DDBJ databases">
        <title>Psychroflexus Maritimus sp. nov., isolate from marine sediment.</title>
        <authorList>
            <person name="Zhong Y.-L."/>
        </authorList>
    </citation>
    <scope>NUCLEOTIDE SEQUENCE</scope>
    <source>
        <strain evidence="6">C1</strain>
    </source>
</reference>
<evidence type="ECO:0000256" key="1">
    <source>
        <dbReference type="ARBA" id="ARBA00022729"/>
    </source>
</evidence>
<evidence type="ECO:0000313" key="7">
    <source>
        <dbReference type="Proteomes" id="UP000643701"/>
    </source>
</evidence>
<dbReference type="InterPro" id="IPR015943">
    <property type="entry name" value="WD40/YVTN_repeat-like_dom_sf"/>
</dbReference>
<evidence type="ECO:0000256" key="2">
    <source>
        <dbReference type="ARBA" id="ARBA00022737"/>
    </source>
</evidence>
<dbReference type="Proteomes" id="UP000643701">
    <property type="component" value="Unassembled WGS sequence"/>
</dbReference>
<dbReference type="SUPFAM" id="SSF110296">
    <property type="entry name" value="Oligoxyloglucan reducing end-specific cellobiohydrolase"/>
    <property type="match status" value="2"/>
</dbReference>
<evidence type="ECO:0000259" key="4">
    <source>
        <dbReference type="Pfam" id="PF15902"/>
    </source>
</evidence>
<dbReference type="Pfam" id="PF15902">
    <property type="entry name" value="Sortilin-Vps10"/>
    <property type="match status" value="2"/>
</dbReference>
<feature type="chain" id="PRO_5037447540" evidence="3">
    <location>
        <begin position="23"/>
        <end position="831"/>
    </location>
</feature>
<keyword evidence="2" id="KW-0677">Repeat</keyword>
<dbReference type="Pfam" id="PF18962">
    <property type="entry name" value="Por_Secre_tail"/>
    <property type="match status" value="1"/>
</dbReference>
<gene>
    <name evidence="6" type="ORF">G7034_00260</name>
</gene>
<organism evidence="6 7">
    <name type="scientific">Psychroflexus maritimus</name>
    <dbReference type="NCBI Taxonomy" id="2714865"/>
    <lineage>
        <taxon>Bacteria</taxon>
        <taxon>Pseudomonadati</taxon>
        <taxon>Bacteroidota</taxon>
        <taxon>Flavobacteriia</taxon>
        <taxon>Flavobacteriales</taxon>
        <taxon>Flavobacteriaceae</taxon>
        <taxon>Psychroflexus</taxon>
    </lineage>
</organism>
<sequence>MFKYYLFLVSLLFLGFSFHSSAQEYKLMVESGDYKVAEIQEEAERYFKDRQKGRGSGYKQFKRWEYMALRLMDSQGYLKSEDFYVRELEKYTSQFLQKPSSTYASNDEWEELGPFDYNATTGWNPGVGRVTAFSIDPEDENHIIVGANTGGVWKTLDGGETWEPLNDYFSNMHVFSTAMHPTNSDIYFFGSNGGRIYKSINQGETWTEIGSAGNSLVNKILVHPNDSNIMFATSENSGIYRSSDGGETWEKKTFDNRGFDIQFSPTDPSVVYISGSGVHKSTNSGVNFTSINGFNNGPKMIGVSPDDANRIYVLEADNNVFGGLYKSDDAGDTFTLLSEHLDKNYFGYSTVADDDLGQAPRDMAIAVSPNNKDEVHIAGINAWRSIDGGTNFLPTSDWVPGNAANAGLGYCHADVDIMEFYGDVLYVGTDGGFFKVEDSENITAGYFTDLSQNLGIRQFYKIGVAQTQETQVSGGSQDNGTSIYNAVTEEWIDWIGGDGMESFYDKDNPEIVYGTVQFGGLHKSENNGQSLAQINSPTGSGNWVTPFTQHPTEENTIFVGYNQIFKSENGGLSWDTYSPPFASNLDHIEIAQSNPNVVFASYGNTLVKTTVNGLGWLTVTNSLGFINSIAVHPQNQNQVAVATNDNSKVFVTEDGGANWESFQFNLPDFQALDLTWDNTDKNGLYLGMNYGVYYINDELNEWIPYNTNLPNVIINELEINFEQNKIYAGTYGRGLWVSDLYETTFSSEEFAKLEEFKMYPNPTTNKVSFSLDYEGLSYLQVYSQTGKLIIDKKSLDLTTEFTLDVSSFKSGVYFVKIDNAVGTSTKKLIIN</sequence>
<evidence type="ECO:0000259" key="5">
    <source>
        <dbReference type="Pfam" id="PF18962"/>
    </source>
</evidence>
<dbReference type="PANTHER" id="PTHR12106">
    <property type="entry name" value="SORTILIN RELATED"/>
    <property type="match status" value="1"/>
</dbReference>
<dbReference type="CDD" id="cd15482">
    <property type="entry name" value="Sialidase_non-viral"/>
    <property type="match status" value="1"/>
</dbReference>
<feature type="domain" description="Sortilin N-terminal" evidence="4">
    <location>
        <begin position="239"/>
        <end position="358"/>
    </location>
</feature>
<dbReference type="AlphaFoldDB" id="A0A967E5G9"/>
<dbReference type="InterPro" id="IPR050310">
    <property type="entry name" value="VPS10-sortilin"/>
</dbReference>
<protein>
    <submittedName>
        <fullName evidence="6">T9SS type A sorting domain-containing protein</fullName>
    </submittedName>
</protein>
<proteinExistence type="predicted"/>
<dbReference type="Gene3D" id="2.130.10.10">
    <property type="entry name" value="YVTN repeat-like/Quinoprotein amine dehydrogenase"/>
    <property type="match status" value="3"/>
</dbReference>
<dbReference type="RefSeq" id="WP_166398956.1">
    <property type="nucleotide sequence ID" value="NZ_JAANAS010000001.1"/>
</dbReference>
<dbReference type="InterPro" id="IPR031778">
    <property type="entry name" value="Sortilin_N"/>
</dbReference>
<comment type="caution">
    <text evidence="6">The sequence shown here is derived from an EMBL/GenBank/DDBJ whole genome shotgun (WGS) entry which is preliminary data.</text>
</comment>
<evidence type="ECO:0000256" key="3">
    <source>
        <dbReference type="SAM" id="SignalP"/>
    </source>
</evidence>
<dbReference type="PANTHER" id="PTHR12106:SF27">
    <property type="entry name" value="SORTILIN-RELATED RECEPTOR"/>
    <property type="match status" value="1"/>
</dbReference>
<feature type="signal peptide" evidence="3">
    <location>
        <begin position="1"/>
        <end position="22"/>
    </location>
</feature>
<feature type="domain" description="Secretion system C-terminal sorting" evidence="5">
    <location>
        <begin position="758"/>
        <end position="830"/>
    </location>
</feature>
<accession>A0A967E5G9</accession>
<evidence type="ECO:0000313" key="6">
    <source>
        <dbReference type="EMBL" id="NGZ88686.1"/>
    </source>
</evidence>
<dbReference type="NCBIfam" id="TIGR04183">
    <property type="entry name" value="Por_Secre_tail"/>
    <property type="match status" value="1"/>
</dbReference>
<feature type="domain" description="Sortilin N-terminal" evidence="4">
    <location>
        <begin position="152"/>
        <end position="234"/>
    </location>
</feature>
<dbReference type="InterPro" id="IPR026444">
    <property type="entry name" value="Secre_tail"/>
</dbReference>